<dbReference type="Proteomes" id="UP000422569">
    <property type="component" value="Chromosome"/>
</dbReference>
<organism evidence="7 8">
    <name type="scientific">Methylocystis parvus</name>
    <dbReference type="NCBI Taxonomy" id="134"/>
    <lineage>
        <taxon>Bacteria</taxon>
        <taxon>Pseudomonadati</taxon>
        <taxon>Pseudomonadota</taxon>
        <taxon>Alphaproteobacteria</taxon>
        <taxon>Hyphomicrobiales</taxon>
        <taxon>Methylocystaceae</taxon>
        <taxon>Methylocystis</taxon>
    </lineage>
</organism>
<sequence length="440" mass="46680">MQQEATSAVERLLAGLAANAVWLKNSAMVSAGSVAASALGFVYWWLAARYFAPDAVGSASALISFLGLVAVIGEIGLGTFLVGEAQAHHGRRSERMAIAALVTSVAASLLCGGAILAVAHQFNQSKFLPSEPLFIALLLIGCGSTAAALVLDQICVGFLSGHLNFLRNVFFSASKLVLLGLFALRPDALSSDMAIVATWVLAALLSLSLPLAFGFARTAFSQRPDFEQLFRSRSRIFGHYVLNLVTFGPGFALPIILVAILGPAVNAAFYPLWTILSVTLVLPASLTIVLYTVVSGQRESLLPRLSMSLRLCFSTGLVVALIFWLMSERMLSAFNPSYLSIAGGDLRLLGLGFLPIMLKDHYIALSRLENKMMRASGFLAFGGIVEIAFAAIGAHAHGLFGFVSGWLLAGALQSVFLSMPLFKVFCGVAARRPVACGSET</sequence>
<feature type="transmembrane region" description="Helical" evidence="6">
    <location>
        <begin position="378"/>
        <end position="396"/>
    </location>
</feature>
<dbReference type="PANTHER" id="PTHR30250:SF26">
    <property type="entry name" value="PSMA PROTEIN"/>
    <property type="match status" value="1"/>
</dbReference>
<dbReference type="EMBL" id="CP044331">
    <property type="protein sequence ID" value="QGM99049.1"/>
    <property type="molecule type" value="Genomic_DNA"/>
</dbReference>
<evidence type="ECO:0000256" key="2">
    <source>
        <dbReference type="ARBA" id="ARBA00022475"/>
    </source>
</evidence>
<evidence type="ECO:0000313" key="8">
    <source>
        <dbReference type="Proteomes" id="UP000422569"/>
    </source>
</evidence>
<dbReference type="GO" id="GO:0005886">
    <property type="term" value="C:plasma membrane"/>
    <property type="evidence" value="ECO:0007669"/>
    <property type="project" value="UniProtKB-SubCell"/>
</dbReference>
<gene>
    <name evidence="7" type="ORF">F7D14_17205</name>
</gene>
<proteinExistence type="predicted"/>
<evidence type="ECO:0000256" key="4">
    <source>
        <dbReference type="ARBA" id="ARBA00022989"/>
    </source>
</evidence>
<feature type="transmembrane region" description="Helical" evidence="6">
    <location>
        <begin position="132"/>
        <end position="151"/>
    </location>
</feature>
<dbReference type="KEGG" id="mpar:F7D14_17205"/>
<dbReference type="RefSeq" id="WP_154420070.1">
    <property type="nucleotide sequence ID" value="NZ_CP044331.1"/>
</dbReference>
<comment type="subcellular location">
    <subcellularLocation>
        <location evidence="1">Cell membrane</location>
        <topology evidence="1">Multi-pass membrane protein</topology>
    </subcellularLocation>
</comment>
<dbReference type="InterPro" id="IPR050833">
    <property type="entry name" value="Poly_Biosynth_Transport"/>
</dbReference>
<name>A0A6B8MBP9_9HYPH</name>
<feature type="transmembrane region" description="Helical" evidence="6">
    <location>
        <begin position="402"/>
        <end position="422"/>
    </location>
</feature>
<reference evidence="7 8" key="1">
    <citation type="submission" date="2019-09" db="EMBL/GenBank/DDBJ databases">
        <title>Isolation and complete genome sequencing of Methylocystis species.</title>
        <authorList>
            <person name="Rumah B.L."/>
            <person name="Stead C.E."/>
            <person name="Stevens B.C."/>
            <person name="Minton N.P."/>
            <person name="Grosse-Honebrink A."/>
            <person name="Zhang Y."/>
        </authorList>
    </citation>
    <scope>NUCLEOTIDE SEQUENCE [LARGE SCALE GENOMIC DNA]</scope>
    <source>
        <strain evidence="7 8">BRCS2</strain>
    </source>
</reference>
<protein>
    <recommendedName>
        <fullName evidence="9">Oligosaccharide flippase family protein</fullName>
    </recommendedName>
</protein>
<feature type="transmembrane region" description="Helical" evidence="6">
    <location>
        <begin position="237"/>
        <end position="262"/>
    </location>
</feature>
<feature type="transmembrane region" description="Helical" evidence="6">
    <location>
        <begin position="196"/>
        <end position="216"/>
    </location>
</feature>
<evidence type="ECO:0008006" key="9">
    <source>
        <dbReference type="Google" id="ProtNLM"/>
    </source>
</evidence>
<evidence type="ECO:0000256" key="6">
    <source>
        <dbReference type="SAM" id="Phobius"/>
    </source>
</evidence>
<dbReference type="AlphaFoldDB" id="A0A6B8MBP9"/>
<evidence type="ECO:0000256" key="3">
    <source>
        <dbReference type="ARBA" id="ARBA00022692"/>
    </source>
</evidence>
<evidence type="ECO:0000313" key="7">
    <source>
        <dbReference type="EMBL" id="QGM99049.1"/>
    </source>
</evidence>
<dbReference type="PANTHER" id="PTHR30250">
    <property type="entry name" value="PST FAMILY PREDICTED COLANIC ACID TRANSPORTER"/>
    <property type="match status" value="1"/>
</dbReference>
<keyword evidence="5 6" id="KW-0472">Membrane</keyword>
<keyword evidence="4 6" id="KW-1133">Transmembrane helix</keyword>
<evidence type="ECO:0000256" key="5">
    <source>
        <dbReference type="ARBA" id="ARBA00023136"/>
    </source>
</evidence>
<feature type="transmembrane region" description="Helical" evidence="6">
    <location>
        <begin position="95"/>
        <end position="120"/>
    </location>
</feature>
<feature type="transmembrane region" description="Helical" evidence="6">
    <location>
        <begin position="338"/>
        <end position="358"/>
    </location>
</feature>
<feature type="transmembrane region" description="Helical" evidence="6">
    <location>
        <begin position="58"/>
        <end position="83"/>
    </location>
</feature>
<keyword evidence="2" id="KW-1003">Cell membrane</keyword>
<keyword evidence="3 6" id="KW-0812">Transmembrane</keyword>
<feature type="transmembrane region" description="Helical" evidence="6">
    <location>
        <begin position="268"/>
        <end position="293"/>
    </location>
</feature>
<evidence type="ECO:0000256" key="1">
    <source>
        <dbReference type="ARBA" id="ARBA00004651"/>
    </source>
</evidence>
<accession>A0A6B8MBP9</accession>
<feature type="transmembrane region" description="Helical" evidence="6">
    <location>
        <begin position="163"/>
        <end position="184"/>
    </location>
</feature>
<feature type="transmembrane region" description="Helical" evidence="6">
    <location>
        <begin position="305"/>
        <end position="326"/>
    </location>
</feature>
<feature type="transmembrane region" description="Helical" evidence="6">
    <location>
        <begin position="21"/>
        <end position="46"/>
    </location>
</feature>
<keyword evidence="8" id="KW-1185">Reference proteome</keyword>